<dbReference type="InterPro" id="IPR034660">
    <property type="entry name" value="DinB/YfiT-like"/>
</dbReference>
<evidence type="ECO:0000313" key="2">
    <source>
        <dbReference type="EMBL" id="CAG9611118.1"/>
    </source>
</evidence>
<comment type="caution">
    <text evidence="2">The sequence shown here is derived from an EMBL/GenBank/DDBJ whole genome shotgun (WGS) entry which is preliminary data.</text>
</comment>
<dbReference type="Proteomes" id="UP000789423">
    <property type="component" value="Unassembled WGS sequence"/>
</dbReference>
<dbReference type="Pfam" id="PF12867">
    <property type="entry name" value="DinB_2"/>
    <property type="match status" value="1"/>
</dbReference>
<dbReference type="SUPFAM" id="SSF109854">
    <property type="entry name" value="DinB/YfiT-like putative metalloenzymes"/>
    <property type="match status" value="1"/>
</dbReference>
<dbReference type="RefSeq" id="WP_230573447.1">
    <property type="nucleotide sequence ID" value="NZ_CAKJTI010000001.1"/>
</dbReference>
<organism evidence="2 3">
    <name type="scientific">Bacillus rhizoplanae</name>
    <dbReference type="NCBI Taxonomy" id="2880966"/>
    <lineage>
        <taxon>Bacteria</taxon>
        <taxon>Bacillati</taxon>
        <taxon>Bacillota</taxon>
        <taxon>Bacilli</taxon>
        <taxon>Bacillales</taxon>
        <taxon>Bacillaceae</taxon>
        <taxon>Bacillus</taxon>
    </lineage>
</organism>
<keyword evidence="3" id="KW-1185">Reference proteome</keyword>
<evidence type="ECO:0000259" key="1">
    <source>
        <dbReference type="Pfam" id="PF12867"/>
    </source>
</evidence>
<dbReference type="Gene3D" id="1.20.120.450">
    <property type="entry name" value="dinb family like domain"/>
    <property type="match status" value="1"/>
</dbReference>
<reference evidence="2 3" key="1">
    <citation type="submission" date="2021-10" db="EMBL/GenBank/DDBJ databases">
        <authorList>
            <person name="Criscuolo A."/>
        </authorList>
    </citation>
    <scope>NUCLEOTIDE SEQUENCE [LARGE SCALE GENOMIC DNA]</scope>
    <source>
        <strain evidence="3">CIP 111899</strain>
    </source>
</reference>
<gene>
    <name evidence="2" type="ORF">BACCIP111899_00290</name>
</gene>
<name>A0ABM8Y5Z6_9BACI</name>
<accession>A0ABM8Y5Z6</accession>
<protein>
    <recommendedName>
        <fullName evidence="1">DinB-like domain-containing protein</fullName>
    </recommendedName>
</protein>
<dbReference type="InterPro" id="IPR024775">
    <property type="entry name" value="DinB-like"/>
</dbReference>
<dbReference type="EMBL" id="CAKJTI010000001">
    <property type="protein sequence ID" value="CAG9611118.1"/>
    <property type="molecule type" value="Genomic_DNA"/>
</dbReference>
<proteinExistence type="predicted"/>
<sequence>MHTESKHLLNESFARTLVKSLQGERGHIPIKNAIADIDWELSGKQVENIPYSIYQLVMHMKYWQDFLLRGLHGEKPQLPAHVKESWPVENMAKNQEEWAEIIRQFLAGIDTACTIAQTTKLDEPLAHYPDVTRADTLRNIASHNSYHLGEIVLLRRLFEAWPPPSGGYPV</sequence>
<evidence type="ECO:0000313" key="3">
    <source>
        <dbReference type="Proteomes" id="UP000789423"/>
    </source>
</evidence>
<feature type="domain" description="DinB-like" evidence="1">
    <location>
        <begin position="52"/>
        <end position="151"/>
    </location>
</feature>